<dbReference type="SUPFAM" id="SSF54523">
    <property type="entry name" value="Pili subunits"/>
    <property type="match status" value="1"/>
</dbReference>
<protein>
    <recommendedName>
        <fullName evidence="10">Type II secretion system protein K</fullName>
    </recommendedName>
</protein>
<evidence type="ECO:0000256" key="9">
    <source>
        <dbReference type="ARBA" id="ARBA00023136"/>
    </source>
</evidence>
<sequence>MRTQRGVALLTVLLVVAVVTVVCAGLIARQQLAIRASANQLHTRQAWQYALGGETLARVMLRRDFRQNNGAQQVDHLEEAWAQPNITFPLDDGGELHIRIDDLNGRFNLNSLLREAGGEDGGGAQVDQKTLKQFRLLLTRLGIDASLYPQRLLDWLDPNSEMTGLNSAEDDQYLLLKPPYRAANRPLKDISELRLLLDMQEADYRKLAPHVAALPPDAALNVNTASAPVLASLSEVFDPAAAQAVVVLRGRQGFPSVDQFTSLPILAGVGQLEGMSLSVRSQYFQVTSEVRLAERRLVLVSVLQRSGNGRVQVLSRDLGRDTFPSAPIEEPKG</sequence>
<evidence type="ECO:0000256" key="1">
    <source>
        <dbReference type="ARBA" id="ARBA00004533"/>
    </source>
</evidence>
<evidence type="ECO:0000256" key="10">
    <source>
        <dbReference type="PIRNR" id="PIRNR002786"/>
    </source>
</evidence>
<gene>
    <name evidence="13" type="ORF">FM069_04500</name>
</gene>
<comment type="similarity">
    <text evidence="2 10">Belongs to the GSP K family.</text>
</comment>
<dbReference type="RefSeq" id="WP_143487404.1">
    <property type="nucleotide sequence ID" value="NZ_VJOY01000003.1"/>
</dbReference>
<reference evidence="13 14" key="1">
    <citation type="submission" date="2019-07" db="EMBL/GenBank/DDBJ databases">
        <title>Pseudomonas mangiferae sp. nov., isolated from bark of mango tree in Thailand.</title>
        <authorList>
            <person name="Srisuk N."/>
            <person name="Anurat P."/>
        </authorList>
    </citation>
    <scope>NUCLEOTIDE SEQUENCE [LARGE SCALE GENOMIC DNA]</scope>
    <source>
        <strain evidence="13 14">DMKU_BBB3-04</strain>
    </source>
</reference>
<evidence type="ECO:0000259" key="12">
    <source>
        <dbReference type="Pfam" id="PF21687"/>
    </source>
</evidence>
<dbReference type="OrthoDB" id="5293133at2"/>
<evidence type="ECO:0000256" key="4">
    <source>
        <dbReference type="ARBA" id="ARBA00022475"/>
    </source>
</evidence>
<dbReference type="NCBIfam" id="NF037980">
    <property type="entry name" value="T2SS_GspK"/>
    <property type="match status" value="1"/>
</dbReference>
<feature type="domain" description="T2SS protein K second SAM-like" evidence="11">
    <location>
        <begin position="220"/>
        <end position="279"/>
    </location>
</feature>
<accession>A0A553H2P0</accession>
<dbReference type="InterPro" id="IPR005628">
    <property type="entry name" value="GspK"/>
</dbReference>
<dbReference type="PANTHER" id="PTHR38831:SF1">
    <property type="entry name" value="TYPE II SECRETION SYSTEM PROTEIN K-RELATED"/>
    <property type="match status" value="1"/>
</dbReference>
<dbReference type="InterPro" id="IPR049179">
    <property type="entry name" value="T2SSK_SAM-like_2nd"/>
</dbReference>
<feature type="domain" description="T2SS protein K first SAM-like" evidence="12">
    <location>
        <begin position="105"/>
        <end position="215"/>
    </location>
</feature>
<dbReference type="Proteomes" id="UP000315235">
    <property type="component" value="Unassembled WGS sequence"/>
</dbReference>
<evidence type="ECO:0000256" key="3">
    <source>
        <dbReference type="ARBA" id="ARBA00022448"/>
    </source>
</evidence>
<dbReference type="Gene3D" id="3.30.1300.30">
    <property type="entry name" value="GSPII I/J protein-like"/>
    <property type="match status" value="1"/>
</dbReference>
<dbReference type="EMBL" id="VJOY01000003">
    <property type="protein sequence ID" value="TRX76012.1"/>
    <property type="molecule type" value="Genomic_DNA"/>
</dbReference>
<evidence type="ECO:0000256" key="2">
    <source>
        <dbReference type="ARBA" id="ARBA00007246"/>
    </source>
</evidence>
<keyword evidence="4 10" id="KW-1003">Cell membrane</keyword>
<dbReference type="PANTHER" id="PTHR38831">
    <property type="entry name" value="TYPE II SECRETION SYSTEM PROTEIN K"/>
    <property type="match status" value="1"/>
</dbReference>
<evidence type="ECO:0000256" key="8">
    <source>
        <dbReference type="ARBA" id="ARBA00022989"/>
    </source>
</evidence>
<evidence type="ECO:0000313" key="13">
    <source>
        <dbReference type="EMBL" id="TRX76012.1"/>
    </source>
</evidence>
<organism evidence="13 14">
    <name type="scientific">Pseudomonas mangiferae</name>
    <dbReference type="NCBI Taxonomy" id="2593654"/>
    <lineage>
        <taxon>Bacteria</taxon>
        <taxon>Pseudomonadati</taxon>
        <taxon>Pseudomonadota</taxon>
        <taxon>Gammaproteobacteria</taxon>
        <taxon>Pseudomonadales</taxon>
        <taxon>Pseudomonadaceae</taxon>
        <taxon>Pseudomonas</taxon>
    </lineage>
</organism>
<dbReference type="Pfam" id="PF21687">
    <property type="entry name" value="T2SSK_1st"/>
    <property type="match status" value="1"/>
</dbReference>
<dbReference type="Pfam" id="PF03934">
    <property type="entry name" value="T2SSK"/>
    <property type="match status" value="1"/>
</dbReference>
<dbReference type="AlphaFoldDB" id="A0A553H2P0"/>
<dbReference type="InterPro" id="IPR049031">
    <property type="entry name" value="T2SSK_SAM-like_1st"/>
</dbReference>
<keyword evidence="8" id="KW-1133">Transmembrane helix</keyword>
<keyword evidence="14" id="KW-1185">Reference proteome</keyword>
<proteinExistence type="inferred from homology"/>
<comment type="subcellular location">
    <subcellularLocation>
        <location evidence="1 10">Cell inner membrane</location>
    </subcellularLocation>
</comment>
<evidence type="ECO:0000256" key="5">
    <source>
        <dbReference type="ARBA" id="ARBA00022519"/>
    </source>
</evidence>
<dbReference type="GO" id="GO:0005886">
    <property type="term" value="C:plasma membrane"/>
    <property type="evidence" value="ECO:0007669"/>
    <property type="project" value="UniProtKB-SubCell"/>
</dbReference>
<keyword evidence="9 10" id="KW-0472">Membrane</keyword>
<name>A0A553H2P0_9PSED</name>
<keyword evidence="7" id="KW-0653">Protein transport</keyword>
<keyword evidence="5 10" id="KW-0997">Cell inner membrane</keyword>
<evidence type="ECO:0000256" key="7">
    <source>
        <dbReference type="ARBA" id="ARBA00022927"/>
    </source>
</evidence>
<keyword evidence="3 10" id="KW-0813">Transport</keyword>
<keyword evidence="6" id="KW-0812">Transmembrane</keyword>
<comment type="caution">
    <text evidence="13">The sequence shown here is derived from an EMBL/GenBank/DDBJ whole genome shotgun (WGS) entry which is preliminary data.</text>
</comment>
<dbReference type="PIRSF" id="PIRSF002786">
    <property type="entry name" value="XcpX"/>
    <property type="match status" value="1"/>
</dbReference>
<evidence type="ECO:0000259" key="11">
    <source>
        <dbReference type="Pfam" id="PF03934"/>
    </source>
</evidence>
<dbReference type="GO" id="GO:0009306">
    <property type="term" value="P:protein secretion"/>
    <property type="evidence" value="ECO:0007669"/>
    <property type="project" value="InterPro"/>
</dbReference>
<dbReference type="InterPro" id="IPR038072">
    <property type="entry name" value="GspK_central_sf"/>
</dbReference>
<evidence type="ECO:0000256" key="6">
    <source>
        <dbReference type="ARBA" id="ARBA00022692"/>
    </source>
</evidence>
<dbReference type="SUPFAM" id="SSF158544">
    <property type="entry name" value="GspK insert domain-like"/>
    <property type="match status" value="1"/>
</dbReference>
<evidence type="ECO:0000313" key="14">
    <source>
        <dbReference type="Proteomes" id="UP000315235"/>
    </source>
</evidence>
<dbReference type="Gene3D" id="1.10.40.60">
    <property type="entry name" value="EpsJ-like"/>
    <property type="match status" value="2"/>
</dbReference>
<dbReference type="InterPro" id="IPR045584">
    <property type="entry name" value="Pilin-like"/>
</dbReference>